<keyword evidence="2" id="KW-1185">Reference proteome</keyword>
<evidence type="ECO:0000313" key="2">
    <source>
        <dbReference type="Proteomes" id="UP000245626"/>
    </source>
</evidence>
<dbReference type="EMBL" id="KZ819702">
    <property type="protein sequence ID" value="PWN53968.1"/>
    <property type="molecule type" value="Genomic_DNA"/>
</dbReference>
<organism evidence="1 2">
    <name type="scientific">Violaceomyces palustris</name>
    <dbReference type="NCBI Taxonomy" id="1673888"/>
    <lineage>
        <taxon>Eukaryota</taxon>
        <taxon>Fungi</taxon>
        <taxon>Dikarya</taxon>
        <taxon>Basidiomycota</taxon>
        <taxon>Ustilaginomycotina</taxon>
        <taxon>Ustilaginomycetes</taxon>
        <taxon>Violaceomycetales</taxon>
        <taxon>Violaceomycetaceae</taxon>
        <taxon>Violaceomyces</taxon>
    </lineage>
</organism>
<protein>
    <submittedName>
        <fullName evidence="1">Uncharacterized protein</fullName>
    </submittedName>
</protein>
<reference evidence="1 2" key="1">
    <citation type="journal article" date="2018" name="Mol. Biol. Evol.">
        <title>Broad Genomic Sampling Reveals a Smut Pathogenic Ancestry of the Fungal Clade Ustilaginomycotina.</title>
        <authorList>
            <person name="Kijpornyongpan T."/>
            <person name="Mondo S.J."/>
            <person name="Barry K."/>
            <person name="Sandor L."/>
            <person name="Lee J."/>
            <person name="Lipzen A."/>
            <person name="Pangilinan J."/>
            <person name="LaButti K."/>
            <person name="Hainaut M."/>
            <person name="Henrissat B."/>
            <person name="Grigoriev I.V."/>
            <person name="Spatafora J.W."/>
            <person name="Aime M.C."/>
        </authorList>
    </citation>
    <scope>NUCLEOTIDE SEQUENCE [LARGE SCALE GENOMIC DNA]</scope>
    <source>
        <strain evidence="1 2">SA 807</strain>
    </source>
</reference>
<dbReference type="Proteomes" id="UP000245626">
    <property type="component" value="Unassembled WGS sequence"/>
</dbReference>
<evidence type="ECO:0000313" key="1">
    <source>
        <dbReference type="EMBL" id="PWN53968.1"/>
    </source>
</evidence>
<name>A0ACD0P769_9BASI</name>
<accession>A0ACD0P769</accession>
<proteinExistence type="predicted"/>
<sequence>MSVSMLFIHSPSTHISSERRLPTTVPLTSVKARLETITGIPLESQSVQLWSTRTDDPDCNAKLLCQLDNQDEVTLEQVGVEDGMCLKVLDKRPKGSVVDMFSDEAAEKIDMYQMDDETYANRADTVLAYKKRHGIGRFDPKKDAASSVSSEPPLPEDIKVGARCEVDMVGGDGMKRRGTVRYVGSTMFAKGDWVGVEYDEPYGKNDGSVNGTRYFECRPSYGSFVKPDKVTVGDFPVEEIDFDLDEDEEM</sequence>
<gene>
    <name evidence="1" type="ORF">IE53DRAFT_383493</name>
</gene>